<gene>
    <name evidence="3" type="ORF">DYU11_04680</name>
</gene>
<protein>
    <recommendedName>
        <fullName evidence="2">Outer membrane protein beta-barrel domain-containing protein</fullName>
    </recommendedName>
</protein>
<comment type="caution">
    <text evidence="3">The sequence shown here is derived from an EMBL/GenBank/DDBJ whole genome shotgun (WGS) entry which is preliminary data.</text>
</comment>
<feature type="domain" description="Outer membrane protein beta-barrel" evidence="2">
    <location>
        <begin position="229"/>
        <end position="316"/>
    </location>
</feature>
<keyword evidence="4" id="KW-1185">Reference proteome</keyword>
<organism evidence="3 4">
    <name type="scientific">Fibrisoma montanum</name>
    <dbReference type="NCBI Taxonomy" id="2305895"/>
    <lineage>
        <taxon>Bacteria</taxon>
        <taxon>Pseudomonadati</taxon>
        <taxon>Bacteroidota</taxon>
        <taxon>Cytophagia</taxon>
        <taxon>Cytophagales</taxon>
        <taxon>Spirosomataceae</taxon>
        <taxon>Fibrisoma</taxon>
    </lineage>
</organism>
<evidence type="ECO:0000313" key="3">
    <source>
        <dbReference type="EMBL" id="RIV27604.1"/>
    </source>
</evidence>
<dbReference type="OrthoDB" id="891525at2"/>
<reference evidence="3 4" key="1">
    <citation type="submission" date="2018-08" db="EMBL/GenBank/DDBJ databases">
        <title>Fibrisoma montanum sp. nov., isolated from Danxia mountain soil.</title>
        <authorList>
            <person name="Huang Y."/>
        </authorList>
    </citation>
    <scope>NUCLEOTIDE SEQUENCE [LARGE SCALE GENOMIC DNA]</scope>
    <source>
        <strain evidence="3 4">HYT19</strain>
    </source>
</reference>
<keyword evidence="1" id="KW-0732">Signal</keyword>
<dbReference type="Pfam" id="PF13568">
    <property type="entry name" value="OMP_b-brl_2"/>
    <property type="match status" value="1"/>
</dbReference>
<proteinExistence type="predicted"/>
<dbReference type="AlphaFoldDB" id="A0A418MJK7"/>
<evidence type="ECO:0000313" key="4">
    <source>
        <dbReference type="Proteomes" id="UP000283523"/>
    </source>
</evidence>
<dbReference type="Proteomes" id="UP000283523">
    <property type="component" value="Unassembled WGS sequence"/>
</dbReference>
<sequence length="338" mass="37779">MKRVLQSILLVLSVSAGMQSQAATLGDSLVIRFANRTRMVIYAPDKAGIKALSAYDLNKIVRDMGMQLDTLPDGKTAVSVNEVEGEKYLKDTVLVITKRKGDVNVVIKGGRPNADSTDSEDDDYRRTQLRYRNRRSGFNVQTDVNIGLNTLLTESQLPAYPADQYSLLPLGSRYISFNIGQHPTIVRGKVAKLSVYYGFELAWNNYMFEEDVVARRGLNGVEFVPIAEPIKKTKLTVCSINLPVVPRVTFYTGSNRKAFHLGVGGFVGYRLDSYTKIKFASSEKERDHSNFYLNDLRYGLIGHLGILRANLFVKYDLNPVFMDGRGPDVRALSFGITL</sequence>
<name>A0A418MJK7_9BACT</name>
<dbReference type="InterPro" id="IPR025665">
    <property type="entry name" value="Beta-barrel_OMP_2"/>
</dbReference>
<feature type="signal peptide" evidence="1">
    <location>
        <begin position="1"/>
        <end position="22"/>
    </location>
</feature>
<feature type="chain" id="PRO_5019115918" description="Outer membrane protein beta-barrel domain-containing protein" evidence="1">
    <location>
        <begin position="23"/>
        <end position="338"/>
    </location>
</feature>
<dbReference type="EMBL" id="QXED01000001">
    <property type="protein sequence ID" value="RIV27604.1"/>
    <property type="molecule type" value="Genomic_DNA"/>
</dbReference>
<evidence type="ECO:0000259" key="2">
    <source>
        <dbReference type="Pfam" id="PF13568"/>
    </source>
</evidence>
<evidence type="ECO:0000256" key="1">
    <source>
        <dbReference type="SAM" id="SignalP"/>
    </source>
</evidence>
<accession>A0A418MJK7</accession>